<protein>
    <recommendedName>
        <fullName evidence="3">Transposase</fullName>
    </recommendedName>
</protein>
<proteinExistence type="predicted"/>
<comment type="caution">
    <text evidence="1">The sequence shown here is derived from an EMBL/GenBank/DDBJ whole genome shotgun (WGS) entry which is preliminary data.</text>
</comment>
<evidence type="ECO:0000313" key="2">
    <source>
        <dbReference type="Proteomes" id="UP001605036"/>
    </source>
</evidence>
<keyword evidence="2" id="KW-1185">Reference proteome</keyword>
<dbReference type="AlphaFoldDB" id="A0ABD1Y966"/>
<evidence type="ECO:0000313" key="1">
    <source>
        <dbReference type="EMBL" id="KAL2623276.1"/>
    </source>
</evidence>
<dbReference type="EMBL" id="JBHFFA010000006">
    <property type="protein sequence ID" value="KAL2623276.1"/>
    <property type="molecule type" value="Genomic_DNA"/>
</dbReference>
<gene>
    <name evidence="1" type="ORF">R1flu_003481</name>
</gene>
<reference evidence="1 2" key="1">
    <citation type="submission" date="2024-09" db="EMBL/GenBank/DDBJ databases">
        <title>Chromosome-scale assembly of Riccia fluitans.</title>
        <authorList>
            <person name="Paukszto L."/>
            <person name="Sawicki J."/>
            <person name="Karawczyk K."/>
            <person name="Piernik-Szablinska J."/>
            <person name="Szczecinska M."/>
            <person name="Mazdziarz M."/>
        </authorList>
    </citation>
    <scope>NUCLEOTIDE SEQUENCE [LARGE SCALE GENOMIC DNA]</scope>
    <source>
        <strain evidence="1">Rf_01</strain>
        <tissue evidence="1">Aerial parts of the thallus</tissue>
    </source>
</reference>
<organism evidence="1 2">
    <name type="scientific">Riccia fluitans</name>
    <dbReference type="NCBI Taxonomy" id="41844"/>
    <lineage>
        <taxon>Eukaryota</taxon>
        <taxon>Viridiplantae</taxon>
        <taxon>Streptophyta</taxon>
        <taxon>Embryophyta</taxon>
        <taxon>Marchantiophyta</taxon>
        <taxon>Marchantiopsida</taxon>
        <taxon>Marchantiidae</taxon>
        <taxon>Marchantiales</taxon>
        <taxon>Ricciaceae</taxon>
        <taxon>Riccia</taxon>
    </lineage>
</organism>
<dbReference type="Proteomes" id="UP001605036">
    <property type="component" value="Unassembled WGS sequence"/>
</dbReference>
<accession>A0ABD1Y966</accession>
<sequence>MSGLSVPAFSSWRSKFQTKDDLVLASFPAVQRFQMENIGTLFSALLEKLPRQLIAPIDTWHANTAKHVQPGQVTGLAHREFLPADVRRRQESG</sequence>
<name>A0ABD1Y966_9MARC</name>
<evidence type="ECO:0008006" key="3">
    <source>
        <dbReference type="Google" id="ProtNLM"/>
    </source>
</evidence>